<keyword evidence="2" id="KW-1185">Reference proteome</keyword>
<evidence type="ECO:0000313" key="1">
    <source>
        <dbReference type="EMBL" id="ODV73490.1"/>
    </source>
</evidence>
<protein>
    <submittedName>
        <fullName evidence="1">Uncharacterized protein</fullName>
    </submittedName>
</protein>
<evidence type="ECO:0000313" key="2">
    <source>
        <dbReference type="Proteomes" id="UP000094389"/>
    </source>
</evidence>
<dbReference type="Proteomes" id="UP000094389">
    <property type="component" value="Unassembled WGS sequence"/>
</dbReference>
<organism evidence="1 2">
    <name type="scientific">Cyberlindnera jadinii (strain ATCC 18201 / CBS 1600 / BCRC 20928 / JCM 3617 / NBRC 0987 / NRRL Y-1542)</name>
    <name type="common">Torula yeast</name>
    <name type="synonym">Candida utilis</name>
    <dbReference type="NCBI Taxonomy" id="983966"/>
    <lineage>
        <taxon>Eukaryota</taxon>
        <taxon>Fungi</taxon>
        <taxon>Dikarya</taxon>
        <taxon>Ascomycota</taxon>
        <taxon>Saccharomycotina</taxon>
        <taxon>Saccharomycetes</taxon>
        <taxon>Phaffomycetales</taxon>
        <taxon>Phaffomycetaceae</taxon>
        <taxon>Cyberlindnera</taxon>
    </lineage>
</organism>
<sequence>MIQKNQGTLHRPIVYNKALICNQNFQCVWQRIGSIMVKNDNLFGATSIHHLDIKKKPLYQHQWTVQVQNKLTKLNSTST</sequence>
<reference evidence="1 2" key="1">
    <citation type="journal article" date="2016" name="Proc. Natl. Acad. Sci. U.S.A.">
        <title>Comparative genomics of biotechnologically important yeasts.</title>
        <authorList>
            <person name="Riley R."/>
            <person name="Haridas S."/>
            <person name="Wolfe K.H."/>
            <person name="Lopes M.R."/>
            <person name="Hittinger C.T."/>
            <person name="Goeker M."/>
            <person name="Salamov A.A."/>
            <person name="Wisecaver J.H."/>
            <person name="Long T.M."/>
            <person name="Calvey C.H."/>
            <person name="Aerts A.L."/>
            <person name="Barry K.W."/>
            <person name="Choi C."/>
            <person name="Clum A."/>
            <person name="Coughlan A.Y."/>
            <person name="Deshpande S."/>
            <person name="Douglass A.P."/>
            <person name="Hanson S.J."/>
            <person name="Klenk H.-P."/>
            <person name="LaButti K.M."/>
            <person name="Lapidus A."/>
            <person name="Lindquist E.A."/>
            <person name="Lipzen A.M."/>
            <person name="Meier-Kolthoff J.P."/>
            <person name="Ohm R.A."/>
            <person name="Otillar R.P."/>
            <person name="Pangilinan J.L."/>
            <person name="Peng Y."/>
            <person name="Rokas A."/>
            <person name="Rosa C.A."/>
            <person name="Scheuner C."/>
            <person name="Sibirny A.A."/>
            <person name="Slot J.C."/>
            <person name="Stielow J.B."/>
            <person name="Sun H."/>
            <person name="Kurtzman C.P."/>
            <person name="Blackwell M."/>
            <person name="Grigoriev I.V."/>
            <person name="Jeffries T.W."/>
        </authorList>
    </citation>
    <scope>NUCLEOTIDE SEQUENCE [LARGE SCALE GENOMIC DNA]</scope>
    <source>
        <strain evidence="2">ATCC 18201 / CBS 1600 / BCRC 20928 / JCM 3617 / NBRC 0987 / NRRL Y-1542</strain>
    </source>
</reference>
<name>A0A1E4S206_CYBJN</name>
<dbReference type="EMBL" id="KV453930">
    <property type="protein sequence ID" value="ODV73490.1"/>
    <property type="molecule type" value="Genomic_DNA"/>
</dbReference>
<dbReference type="AlphaFoldDB" id="A0A1E4S206"/>
<dbReference type="GeneID" id="30992359"/>
<gene>
    <name evidence="1" type="ORF">CYBJADRAFT_84251</name>
</gene>
<accession>A0A1E4S206</accession>
<proteinExistence type="predicted"/>
<dbReference type="RefSeq" id="XP_020070529.1">
    <property type="nucleotide sequence ID" value="XM_020217963.1"/>
</dbReference>